<protein>
    <recommendedName>
        <fullName evidence="4">ABC transporter permease</fullName>
    </recommendedName>
</protein>
<dbReference type="RefSeq" id="WP_345523075.1">
    <property type="nucleotide sequence ID" value="NZ_BAABKM010000003.1"/>
</dbReference>
<dbReference type="EMBL" id="BAABKM010000003">
    <property type="protein sequence ID" value="GAA4714986.1"/>
    <property type="molecule type" value="Genomic_DNA"/>
</dbReference>
<name>A0ABP8XUP1_9ACTN</name>
<proteinExistence type="predicted"/>
<feature type="transmembrane region" description="Helical" evidence="1">
    <location>
        <begin position="208"/>
        <end position="228"/>
    </location>
</feature>
<feature type="transmembrane region" description="Helical" evidence="1">
    <location>
        <begin position="235"/>
        <end position="254"/>
    </location>
</feature>
<keyword evidence="1" id="KW-0812">Transmembrane</keyword>
<keyword evidence="3" id="KW-1185">Reference proteome</keyword>
<feature type="transmembrane region" description="Helical" evidence="1">
    <location>
        <begin position="163"/>
        <end position="188"/>
    </location>
</feature>
<accession>A0ABP8XUP1</accession>
<evidence type="ECO:0000256" key="1">
    <source>
        <dbReference type="SAM" id="Phobius"/>
    </source>
</evidence>
<reference evidence="3" key="1">
    <citation type="journal article" date="2019" name="Int. J. Syst. Evol. Microbiol.">
        <title>The Global Catalogue of Microorganisms (GCM) 10K type strain sequencing project: providing services to taxonomists for standard genome sequencing and annotation.</title>
        <authorList>
            <consortium name="The Broad Institute Genomics Platform"/>
            <consortium name="The Broad Institute Genome Sequencing Center for Infectious Disease"/>
            <person name="Wu L."/>
            <person name="Ma J."/>
        </authorList>
    </citation>
    <scope>NUCLEOTIDE SEQUENCE [LARGE SCALE GENOMIC DNA]</scope>
    <source>
        <strain evidence="3">JCM 18531</strain>
    </source>
</reference>
<evidence type="ECO:0008006" key="4">
    <source>
        <dbReference type="Google" id="ProtNLM"/>
    </source>
</evidence>
<evidence type="ECO:0000313" key="3">
    <source>
        <dbReference type="Proteomes" id="UP001499974"/>
    </source>
</evidence>
<dbReference type="Proteomes" id="UP001499974">
    <property type="component" value="Unassembled WGS sequence"/>
</dbReference>
<comment type="caution">
    <text evidence="2">The sequence shown here is derived from an EMBL/GenBank/DDBJ whole genome shotgun (WGS) entry which is preliminary data.</text>
</comment>
<evidence type="ECO:0000313" key="2">
    <source>
        <dbReference type="EMBL" id="GAA4714986.1"/>
    </source>
</evidence>
<sequence length="329" mass="35516">MRRLLGVELTRLRWRRAVQILVIVALAVPVVVFAITAWNTRPVTDAEREAVQVQVDRDTAAAQDDLRACLDDPEGQGVPTNEDPEKVCREWYTPQAQWYGLREPLSLANERQDGSGPVVIALLMVLLVLAGTTFAGHDWGTGSMSNQLLFEARRGRVWVTKGLAVLLGGGVLAAVVLAAYWTGLWALAAGRGLDPSGHAVWEGYQQGIRGTVLAALCALAAYALTMLFRSTVVTLGVLFGLSILAPLLMALIAFPDNERWMPQTNIAAVILDGTTYYGEMSCTSDSLGNEECSSNEHRLSLAGGSAYLLVLLGVAAVPSVVTFRRRDVP</sequence>
<organism evidence="2 3">
    <name type="scientific">Nocardioides conyzicola</name>
    <dbReference type="NCBI Taxonomy" id="1651781"/>
    <lineage>
        <taxon>Bacteria</taxon>
        <taxon>Bacillati</taxon>
        <taxon>Actinomycetota</taxon>
        <taxon>Actinomycetes</taxon>
        <taxon>Propionibacteriales</taxon>
        <taxon>Nocardioidaceae</taxon>
        <taxon>Nocardioides</taxon>
    </lineage>
</organism>
<feature type="transmembrane region" description="Helical" evidence="1">
    <location>
        <begin position="114"/>
        <end position="135"/>
    </location>
</feature>
<feature type="transmembrane region" description="Helical" evidence="1">
    <location>
        <begin position="20"/>
        <end position="38"/>
    </location>
</feature>
<gene>
    <name evidence="2" type="ORF">GCM10023349_37910</name>
</gene>
<keyword evidence="1" id="KW-0472">Membrane</keyword>
<keyword evidence="1" id="KW-1133">Transmembrane helix</keyword>
<feature type="transmembrane region" description="Helical" evidence="1">
    <location>
        <begin position="304"/>
        <end position="323"/>
    </location>
</feature>